<reference evidence="1 2" key="1">
    <citation type="journal article" date="2022" name="Hortic Res">
        <title>A haplotype resolved chromosomal level avocado genome allows analysis of novel avocado genes.</title>
        <authorList>
            <person name="Nath O."/>
            <person name="Fletcher S.J."/>
            <person name="Hayward A."/>
            <person name="Shaw L.M."/>
            <person name="Masouleh A.K."/>
            <person name="Furtado A."/>
            <person name="Henry R.J."/>
            <person name="Mitter N."/>
        </authorList>
    </citation>
    <scope>NUCLEOTIDE SEQUENCE [LARGE SCALE GENOMIC DNA]</scope>
    <source>
        <strain evidence="2">cv. Hass</strain>
    </source>
</reference>
<dbReference type="EMBL" id="CM056816">
    <property type="protein sequence ID" value="KAJ8634399.1"/>
    <property type="molecule type" value="Genomic_DNA"/>
</dbReference>
<proteinExistence type="predicted"/>
<evidence type="ECO:0000313" key="2">
    <source>
        <dbReference type="Proteomes" id="UP001234297"/>
    </source>
</evidence>
<accession>A0ACC2LLU4</accession>
<keyword evidence="2" id="KW-1185">Reference proteome</keyword>
<evidence type="ECO:0000313" key="1">
    <source>
        <dbReference type="EMBL" id="KAJ8634399.1"/>
    </source>
</evidence>
<organism evidence="1 2">
    <name type="scientific">Persea americana</name>
    <name type="common">Avocado</name>
    <dbReference type="NCBI Taxonomy" id="3435"/>
    <lineage>
        <taxon>Eukaryota</taxon>
        <taxon>Viridiplantae</taxon>
        <taxon>Streptophyta</taxon>
        <taxon>Embryophyta</taxon>
        <taxon>Tracheophyta</taxon>
        <taxon>Spermatophyta</taxon>
        <taxon>Magnoliopsida</taxon>
        <taxon>Magnoliidae</taxon>
        <taxon>Laurales</taxon>
        <taxon>Lauraceae</taxon>
        <taxon>Persea</taxon>
    </lineage>
</organism>
<gene>
    <name evidence="1" type="ORF">MRB53_027735</name>
</gene>
<comment type="caution">
    <text evidence="1">The sequence shown here is derived from an EMBL/GenBank/DDBJ whole genome shotgun (WGS) entry which is preliminary data.</text>
</comment>
<protein>
    <submittedName>
        <fullName evidence="1">Uncharacterized protein</fullName>
    </submittedName>
</protein>
<name>A0ACC2LLU4_PERAE</name>
<dbReference type="Proteomes" id="UP001234297">
    <property type="component" value="Chromosome 8"/>
</dbReference>
<sequence length="303" mass="34268">MATGNVGVPGEPTQTGTALIETATGAVQGFAPINQIHQHLCAFHFYATDMSRQVEAHHFCSHQNEEMRQCLIYDSPESGAHLIGLEYIISENLFLTLPDNEKLLWHTHEYEVKSGISFMPGVPGAVQRRDLEKVCKTYGKTFHFWQVDKGDTLPLGLPQVMYAFTRDGQLDDNLVQGKWFDLNYSRCLVLILCNMDWIKHQGRSHILKRVQSKSSNNQEDKVYCPSTHQHRFQGTTHRLMKATFGYVEKRFGVSIAAERENRTYMTGPDHGVHPLANGSGKGLKTELRETDFPSTDTIPTVFV</sequence>